<accession>A0A2M7AQ53</accession>
<sequence>MVKTYKELFDKFAKIHTDYGMDNDKQSLAGGTSKYQEEFNDILPALKSGVSLQRRMTYQRSIHLRSKLRSVLECCYKVGADVLKVIHEWEGRLCSHSEKAGYANYTGNLAEKFQQEVKNHFPLIDHIGIIVKKSLPIKSGFSLKKISL</sequence>
<dbReference type="EMBL" id="PEWC01000033">
    <property type="protein sequence ID" value="PIU71760.1"/>
    <property type="molecule type" value="Genomic_DNA"/>
</dbReference>
<reference evidence="2" key="1">
    <citation type="submission" date="2017-09" db="EMBL/GenBank/DDBJ databases">
        <title>Depth-based differentiation of microbial function through sediment-hosted aquifers and enrichment of novel symbionts in the deep terrestrial subsurface.</title>
        <authorList>
            <person name="Probst A.J."/>
            <person name="Ladd B."/>
            <person name="Jarett J.K."/>
            <person name="Geller-Mcgrath D.E."/>
            <person name="Sieber C.M.K."/>
            <person name="Emerson J.B."/>
            <person name="Anantharaman K."/>
            <person name="Thomas B.C."/>
            <person name="Malmstrom R."/>
            <person name="Stieglmeier M."/>
            <person name="Klingl A."/>
            <person name="Woyke T."/>
            <person name="Ryan C.M."/>
            <person name="Banfield J.F."/>
        </authorList>
    </citation>
    <scope>NUCLEOTIDE SEQUENCE [LARGE SCALE GENOMIC DNA]</scope>
</reference>
<dbReference type="Proteomes" id="UP000230972">
    <property type="component" value="Unassembled WGS sequence"/>
</dbReference>
<protein>
    <submittedName>
        <fullName evidence="1">Uncharacterized protein</fullName>
    </submittedName>
</protein>
<gene>
    <name evidence="1" type="ORF">COS80_01470</name>
</gene>
<dbReference type="AlphaFoldDB" id="A0A2M7AQ53"/>
<evidence type="ECO:0000313" key="1">
    <source>
        <dbReference type="EMBL" id="PIU71760.1"/>
    </source>
</evidence>
<comment type="caution">
    <text evidence="1">The sequence shown here is derived from an EMBL/GenBank/DDBJ whole genome shotgun (WGS) entry which is preliminary data.</text>
</comment>
<name>A0A2M7AQ53_9BACT</name>
<evidence type="ECO:0000313" key="2">
    <source>
        <dbReference type="Proteomes" id="UP000230972"/>
    </source>
</evidence>
<proteinExistence type="predicted"/>
<organism evidence="1 2">
    <name type="scientific">Candidatus Woesebacteria bacterium CG06_land_8_20_14_3_00_39_27</name>
    <dbReference type="NCBI Taxonomy" id="1975057"/>
    <lineage>
        <taxon>Bacteria</taxon>
        <taxon>Candidatus Woeseibacteriota</taxon>
    </lineage>
</organism>